<dbReference type="EMBL" id="FO904939">
    <property type="protein sequence ID" value="CDP28669.1"/>
    <property type="molecule type" value="Genomic_DNA"/>
</dbReference>
<name>B2APY8_PODAN</name>
<dbReference type="EMBL" id="CU633895">
    <property type="protein sequence ID" value="CAP66927.1"/>
    <property type="molecule type" value="Genomic_DNA"/>
</dbReference>
<dbReference type="AlphaFoldDB" id="B2APY8"/>
<dbReference type="HOGENOM" id="CLU_402851_0_0_1"/>
<dbReference type="Proteomes" id="UP000001197">
    <property type="component" value="Chromosome 4"/>
</dbReference>
<feature type="compositionally biased region" description="Acidic residues" evidence="1">
    <location>
        <begin position="248"/>
        <end position="264"/>
    </location>
</feature>
<sequence length="683" mass="74014">MSPLILARASVLQHDQLQLNVLETMSFLSPRRLKRKKWESPELSCGEIIDTPRVGLLKKAWGSSGLAQERFDVHILPDIEDTAKPIIMVCCTNAATRSLVEDSIRSSSVPEKYPQFGIGASALPLEQHVPAHTLAGGSSGVETQPDQEAEGASGLERTTFAVGKQNIPATNPPKSTRLIGRRIHIKYGASDPLPFRCATGGANIRIDDPHYQITVSHIQETQEDNLHITSAQEPLPPGLEDCSFDGMSDGDDNDEDPMESETELDPALTRASVTPVVESQPWEESPSINSVGSTVGTPTERPARSWPRQTAKTVWQLDSIPRKNILPSDLVHLDRRLDCALIALDNNEIMHSLANTISYPQHTGIRKAMVHNVAEVGKRMNKVMAITARDGIGGTLATGALYQWDCAIKKAQKLYPINLDTPAEGGDSGSAVIDTVSGSLYGHIVRGCPGSRVAYIIAATEVFDHLRQEHGADIHLCGSPSTKLSADLTQLAVESRRLELERWQHYAKLAQTIDVKPSSSSTASDDLWSPQFMAENAEDENSLKKWPETSSTTMSGYIKGHLSPLLESNDGDSLHAWSADRATTLSSAGSRSTATTWSAASSSTRATAVQMELIAEDRDIEMSGLFLDNPNEGNKKTPLLLPKTSTTKGDERDESKGPLEVMRNEATQNLAGQKAASDDQGGS</sequence>
<reference evidence="2" key="2">
    <citation type="submission" date="2008-07" db="EMBL/GenBank/DDBJ databases">
        <authorList>
            <person name="Genoscope - CEA"/>
        </authorList>
    </citation>
    <scope>NUCLEOTIDE SEQUENCE</scope>
    <source>
        <strain evidence="2">S mat+</strain>
    </source>
</reference>
<feature type="compositionally biased region" description="Low complexity" evidence="1">
    <location>
        <begin position="636"/>
        <end position="647"/>
    </location>
</feature>
<evidence type="ECO:0000313" key="2">
    <source>
        <dbReference type="EMBL" id="CAP66927.1"/>
    </source>
</evidence>
<dbReference type="eggNOG" id="ENOG502RVZP">
    <property type="taxonomic scope" value="Eukaryota"/>
</dbReference>
<accession>B2APY8</accession>
<feature type="region of interest" description="Disordered" evidence="1">
    <location>
        <begin position="624"/>
        <end position="660"/>
    </location>
</feature>
<dbReference type="VEuPathDB" id="FungiDB:PODANS_4_5840"/>
<feature type="region of interest" description="Disordered" evidence="1">
    <location>
        <begin position="231"/>
        <end position="308"/>
    </location>
</feature>
<dbReference type="KEGG" id="pan:PODANSg3289"/>
<feature type="region of interest" description="Disordered" evidence="1">
    <location>
        <begin position="133"/>
        <end position="153"/>
    </location>
</feature>
<reference evidence="4" key="3">
    <citation type="journal article" date="2014" name="Genetics">
        <title>Maintaining two mating types: Structure of the mating type locus and its role in heterokaryosis in Podospora anserina.</title>
        <authorList>
            <person name="Grognet P."/>
            <person name="Bidard F."/>
            <person name="Kuchly C."/>
            <person name="Tong L.C.H."/>
            <person name="Coppin E."/>
            <person name="Benkhali J.A."/>
            <person name="Couloux A."/>
            <person name="Wincker P."/>
            <person name="Debuchy R."/>
            <person name="Silar P."/>
        </authorList>
    </citation>
    <scope>GENOME REANNOTATION</scope>
    <source>
        <strain evidence="4">S / ATCC MYA-4624 / DSM 980 / FGSC 10383</strain>
    </source>
</reference>
<dbReference type="RefSeq" id="XP_001906261.1">
    <property type="nucleotide sequence ID" value="XM_001906226.1"/>
</dbReference>
<dbReference type="InterPro" id="IPR009003">
    <property type="entry name" value="Peptidase_S1_PA"/>
</dbReference>
<organism evidence="2">
    <name type="scientific">Podospora anserina (strain S / ATCC MYA-4624 / DSM 980 / FGSC 10383)</name>
    <name type="common">Pleurage anserina</name>
    <dbReference type="NCBI Taxonomy" id="515849"/>
    <lineage>
        <taxon>Eukaryota</taxon>
        <taxon>Fungi</taxon>
        <taxon>Dikarya</taxon>
        <taxon>Ascomycota</taxon>
        <taxon>Pezizomycotina</taxon>
        <taxon>Sordariomycetes</taxon>
        <taxon>Sordariomycetidae</taxon>
        <taxon>Sordariales</taxon>
        <taxon>Podosporaceae</taxon>
        <taxon>Podospora</taxon>
        <taxon>Podospora anserina</taxon>
    </lineage>
</organism>
<evidence type="ECO:0000313" key="3">
    <source>
        <dbReference type="EMBL" id="CDP28669.1"/>
    </source>
</evidence>
<feature type="compositionally biased region" description="Basic and acidic residues" evidence="1">
    <location>
        <begin position="648"/>
        <end position="657"/>
    </location>
</feature>
<dbReference type="SUPFAM" id="SSF50494">
    <property type="entry name" value="Trypsin-like serine proteases"/>
    <property type="match status" value="1"/>
</dbReference>
<evidence type="ECO:0000256" key="1">
    <source>
        <dbReference type="SAM" id="MobiDB-lite"/>
    </source>
</evidence>
<keyword evidence="4" id="KW-1185">Reference proteome</keyword>
<evidence type="ECO:0000313" key="4">
    <source>
        <dbReference type="Proteomes" id="UP000001197"/>
    </source>
</evidence>
<reference evidence="2 4" key="1">
    <citation type="journal article" date="2008" name="Genome Biol.">
        <title>The genome sequence of the model ascomycete fungus Podospora anserina.</title>
        <authorList>
            <person name="Espagne E."/>
            <person name="Lespinet O."/>
            <person name="Malagnac F."/>
            <person name="Da Silva C."/>
            <person name="Jaillon O."/>
            <person name="Porcel B.M."/>
            <person name="Couloux A."/>
            <person name="Aury J.-M."/>
            <person name="Segurens B."/>
            <person name="Poulain J."/>
            <person name="Anthouard V."/>
            <person name="Grossetete S."/>
            <person name="Khalili H."/>
            <person name="Coppin E."/>
            <person name="Dequard-Chablat M."/>
            <person name="Picard M."/>
            <person name="Contamine V."/>
            <person name="Arnaise S."/>
            <person name="Bourdais A."/>
            <person name="Berteaux-Lecellier V."/>
            <person name="Gautheret D."/>
            <person name="de Vries R.P."/>
            <person name="Battaglia E."/>
            <person name="Coutinho P.M."/>
            <person name="Danchin E.G.J."/>
            <person name="Henrissat B."/>
            <person name="El Khoury R."/>
            <person name="Sainsard-Chanet A."/>
            <person name="Boivin A."/>
            <person name="Pinan-Lucarre B."/>
            <person name="Sellem C.H."/>
            <person name="Debuchy R."/>
            <person name="Wincker P."/>
            <person name="Weissenbach J."/>
            <person name="Silar P."/>
        </authorList>
    </citation>
    <scope>NUCLEOTIDE SEQUENCE [LARGE SCALE GENOMIC DNA]</scope>
    <source>
        <strain evidence="4">S / ATCC MYA-4624 / DSM 980 / FGSC 10383</strain>
        <strain evidence="2">S mat+</strain>
    </source>
</reference>
<gene>
    <name evidence="2" type="ORF">PODANS_4_5840</name>
</gene>
<dbReference type="GeneID" id="6190526"/>
<protein>
    <submittedName>
        <fullName evidence="2">Podospora anserina S mat+ genomic DNA chromosome 4, supercontig 4</fullName>
    </submittedName>
</protein>
<reference evidence="3" key="4">
    <citation type="submission" date="2015-04" db="EMBL/GenBank/DDBJ databases">
        <title>Maintaining two mating types: Structure of the mating type locus and its role in heterokaryosis in Podospora anserina.</title>
        <authorList>
            <person name="Grognet P."/>
            <person name="Bidard F."/>
            <person name="Kuchly C."/>
            <person name="Chan Ho Tong L."/>
            <person name="Coppin E."/>
            <person name="Ait Benkhali J."/>
            <person name="Couloux A."/>
            <person name="Wincker P."/>
            <person name="Debuchy R."/>
            <person name="Silar P."/>
        </authorList>
    </citation>
    <scope>NUCLEOTIDE SEQUENCE</scope>
</reference>
<feature type="compositionally biased region" description="Polar residues" evidence="1">
    <location>
        <begin position="286"/>
        <end position="297"/>
    </location>
</feature>
<proteinExistence type="predicted"/>
<dbReference type="OrthoDB" id="409136at2759"/>